<dbReference type="eggNOG" id="ENOG5032Y9C">
    <property type="taxonomic scope" value="Bacteria"/>
</dbReference>
<accession>E6V9T7</accession>
<dbReference type="Proteomes" id="UP000008917">
    <property type="component" value="Chromosome"/>
</dbReference>
<dbReference type="KEGG" id="vpe:Varpa_2017"/>
<protein>
    <submittedName>
        <fullName evidence="1">Uncharacterized protein</fullName>
    </submittedName>
</protein>
<dbReference type="HOGENOM" id="CLU_671982_0_0_4"/>
<proteinExistence type="predicted"/>
<dbReference type="AlphaFoldDB" id="E6V9T7"/>
<dbReference type="RefSeq" id="WP_013540463.1">
    <property type="nucleotide sequence ID" value="NC_014931.1"/>
</dbReference>
<sequence length="407" mass="42691">MARDVPVGPFLGLNNKLRPTELDAAQRDSKGARYLYGADNVDLTGRGGLKRREGFSLQLAGAVHSLWSDPLGAFAMVDDDLCALSPAGAGLAATVLRAGLPKMPVSYARAANGIVSWSNGLELRCIVDGVDYPMSAAPALSPEVVASAGGALPEGLYIVAFTWSGPQGESAPTHAVQIEVPDGGRIDIADAAGATVWLSGPNGDHVSSYGIVTSVAVLAPGGRVSRTLNTAPMPAGHIVRMHNGSLLVAHENIVFVSVPYASGIYQPARGYVPFPSKVTVMEPVEGGVYVCTEQKTYWITDFFGEAALVPRFPFGAIPGTGVFSPEEFKAYWQTPQGLASGDALGTVELLQANALRLPPASFGATLYRMRDGRSSVVTTRNGVQPNRAAALAWADADVIRKETSDDL</sequence>
<evidence type="ECO:0000313" key="2">
    <source>
        <dbReference type="Proteomes" id="UP000008917"/>
    </source>
</evidence>
<gene>
    <name evidence="1" type="ordered locus">Varpa_2017</name>
</gene>
<reference evidence="2" key="1">
    <citation type="submission" date="2010-12" db="EMBL/GenBank/DDBJ databases">
        <title>Complete sequence of Variovorax paradoxus EPS.</title>
        <authorList>
            <consortium name="US DOE Joint Genome Institute"/>
            <person name="Lucas S."/>
            <person name="Copeland A."/>
            <person name="Lapidus A."/>
            <person name="Cheng J.-F."/>
            <person name="Goodwin L."/>
            <person name="Pitluck S."/>
            <person name="Teshima H."/>
            <person name="Detter J.C."/>
            <person name="Han C."/>
            <person name="Tapia R."/>
            <person name="Land M."/>
            <person name="Hauser L."/>
            <person name="Kyrpides N."/>
            <person name="Ivanova N."/>
            <person name="Ovchinnikova G."/>
            <person name="Orwin P."/>
            <person name="Han J.-I.G."/>
            <person name="Woyke T."/>
        </authorList>
    </citation>
    <scope>NUCLEOTIDE SEQUENCE [LARGE SCALE GENOMIC DNA]</scope>
    <source>
        <strain evidence="2">EPS</strain>
    </source>
</reference>
<name>E6V9T7_VARPE</name>
<dbReference type="EMBL" id="CP002417">
    <property type="protein sequence ID" value="ADU36225.1"/>
    <property type="molecule type" value="Genomic_DNA"/>
</dbReference>
<organism evidence="1 2">
    <name type="scientific">Variovorax paradoxus (strain EPS)</name>
    <dbReference type="NCBI Taxonomy" id="595537"/>
    <lineage>
        <taxon>Bacteria</taxon>
        <taxon>Pseudomonadati</taxon>
        <taxon>Pseudomonadota</taxon>
        <taxon>Betaproteobacteria</taxon>
        <taxon>Burkholderiales</taxon>
        <taxon>Comamonadaceae</taxon>
        <taxon>Variovorax</taxon>
    </lineage>
</organism>
<dbReference type="STRING" id="595537.Varpa_2017"/>
<dbReference type="OrthoDB" id="6873160at2"/>
<reference evidence="1 2" key="2">
    <citation type="journal article" date="2013" name="Genome Announc.">
        <title>Genome of the Root-Associated Plant Growth-Promoting Bacterium Variovorax paradoxus Strain EPS.</title>
        <authorList>
            <person name="Han J.I."/>
            <person name="Spain J.C."/>
            <person name="Leadbetter J.R."/>
            <person name="Ovchinnikova G."/>
            <person name="Goodwin L.A."/>
            <person name="Han C.S."/>
            <person name="Woyke T."/>
            <person name="Davenport K.W."/>
            <person name="Orwin P.M."/>
        </authorList>
    </citation>
    <scope>NUCLEOTIDE SEQUENCE [LARGE SCALE GENOMIC DNA]</scope>
    <source>
        <strain evidence="1 2">EPS</strain>
    </source>
</reference>
<evidence type="ECO:0000313" key="1">
    <source>
        <dbReference type="EMBL" id="ADU36225.1"/>
    </source>
</evidence>